<dbReference type="Pfam" id="PF11376">
    <property type="entry name" value="DUF3179"/>
    <property type="match status" value="1"/>
</dbReference>
<feature type="transmembrane region" description="Helical" evidence="1">
    <location>
        <begin position="6"/>
        <end position="26"/>
    </location>
</feature>
<reference evidence="2 3" key="1">
    <citation type="submission" date="2020-06" db="EMBL/GenBank/DDBJ databases">
        <authorList>
            <person name="Cao W.R."/>
        </authorList>
    </citation>
    <scope>NUCLEOTIDE SEQUENCE [LARGE SCALE GENOMIC DNA]</scope>
    <source>
        <strain evidence="2 3">B1Z28</strain>
    </source>
</reference>
<dbReference type="EMBL" id="JABXWT010000020">
    <property type="protein sequence ID" value="NVO58233.1"/>
    <property type="molecule type" value="Genomic_DNA"/>
</dbReference>
<evidence type="ECO:0000256" key="1">
    <source>
        <dbReference type="SAM" id="Phobius"/>
    </source>
</evidence>
<name>A0ABX2PW22_9RHOB</name>
<sequence length="414" mass="46497">MLETTLLILGLIGSLGIGFVYFRDLGDVSQMLLKVKRENMVRFIRNEYRLIAVGLGSFVVATLAHFALGAGPFWLWLLTAFLVLLLYGFPYIWVHLGLRNQLNNAQYFPINEARKYVGPAAPVIVIENNGHARAHPDAQIMRPHLAGNDKGLDGEDVVMTYCAMANLGQGYSPYIEGKRLNLEVLAQHGNNLILRDNDTGEPIQHIYGFREADSDPNADGPACPLRPEAQMRPWPTYRMTFRSFQKAFPEGEVFLNKPSPNPLLRLLDMATEITFGWGIGRQHQEDAPVMDNMEHSDNRLPNKPYVWGITIGQDAACWTDDFVVENDWVVNACAGGRDVVVSLDPKYESLGVWYNDSKQPVVRCDFWGMSDQGQLQRVETLRAGVFWHVWSEFFPNTDVNRVGDGSGKPEVVAA</sequence>
<gene>
    <name evidence="2" type="ORF">HW561_20815</name>
</gene>
<dbReference type="InterPro" id="IPR021516">
    <property type="entry name" value="DUF3179"/>
</dbReference>
<feature type="transmembrane region" description="Helical" evidence="1">
    <location>
        <begin position="47"/>
        <end position="67"/>
    </location>
</feature>
<evidence type="ECO:0000313" key="2">
    <source>
        <dbReference type="EMBL" id="NVO58233.1"/>
    </source>
</evidence>
<keyword evidence="1" id="KW-0812">Transmembrane</keyword>
<keyword evidence="3" id="KW-1185">Reference proteome</keyword>
<evidence type="ECO:0000313" key="3">
    <source>
        <dbReference type="Proteomes" id="UP000630805"/>
    </source>
</evidence>
<keyword evidence="1" id="KW-1133">Transmembrane helix</keyword>
<accession>A0ABX2PW22</accession>
<dbReference type="Proteomes" id="UP000630805">
    <property type="component" value="Unassembled WGS sequence"/>
</dbReference>
<protein>
    <submittedName>
        <fullName evidence="2">DUF3179 domain-containing protein</fullName>
    </submittedName>
</protein>
<proteinExistence type="predicted"/>
<feature type="transmembrane region" description="Helical" evidence="1">
    <location>
        <begin position="73"/>
        <end position="94"/>
    </location>
</feature>
<comment type="caution">
    <text evidence="2">The sequence shown here is derived from an EMBL/GenBank/DDBJ whole genome shotgun (WGS) entry which is preliminary data.</text>
</comment>
<keyword evidence="1" id="KW-0472">Membrane</keyword>
<dbReference type="RefSeq" id="WP_176867276.1">
    <property type="nucleotide sequence ID" value="NZ_JABXWT010000020.1"/>
</dbReference>
<organism evidence="2 3">
    <name type="scientific">Ruegeria haliotis</name>
    <dbReference type="NCBI Taxonomy" id="2747601"/>
    <lineage>
        <taxon>Bacteria</taxon>
        <taxon>Pseudomonadati</taxon>
        <taxon>Pseudomonadota</taxon>
        <taxon>Alphaproteobacteria</taxon>
        <taxon>Rhodobacterales</taxon>
        <taxon>Roseobacteraceae</taxon>
        <taxon>Ruegeria</taxon>
    </lineage>
</organism>